<name>A0A4Y7K8I5_PAPSO</name>
<proteinExistence type="predicted"/>
<feature type="non-terminal residue" evidence="1">
    <location>
        <position position="210"/>
    </location>
</feature>
<sequence>MPSELMAVKVCLSDCSYRIAILVFHKVLADNLKDPLVVATFTLAVHNGGNSQKQLAYQACYNKYLEQVLMRKGEAKSQDDKCVFLSCLKLSTGILDVDNLSYQMKQNGAEKSWTKLFTIDLQKHFGGLVTDFMPLWSLKDGNIMLGLDMESRAGSFQTSVFGENQVSLNTQTYLGEVYLEKSDAEDDVDVNDYDYDYMASFITMVLVMQK</sequence>
<gene>
    <name evidence="1" type="ORF">C5167_031574</name>
</gene>
<protein>
    <submittedName>
        <fullName evidence="1">Uncharacterized protein</fullName>
    </submittedName>
</protein>
<dbReference type="AlphaFoldDB" id="A0A4Y7K8I5"/>
<dbReference type="EMBL" id="CM010721">
    <property type="protein sequence ID" value="RZC68318.1"/>
    <property type="molecule type" value="Genomic_DNA"/>
</dbReference>
<reference evidence="1 2" key="1">
    <citation type="journal article" date="2018" name="Science">
        <title>The opium poppy genome and morphinan production.</title>
        <authorList>
            <person name="Guo L."/>
            <person name="Winzer T."/>
            <person name="Yang X."/>
            <person name="Li Y."/>
            <person name="Ning Z."/>
            <person name="He Z."/>
            <person name="Teodor R."/>
            <person name="Lu Y."/>
            <person name="Bowser T.A."/>
            <person name="Graham I.A."/>
            <person name="Ye K."/>
        </authorList>
    </citation>
    <scope>NUCLEOTIDE SEQUENCE [LARGE SCALE GENOMIC DNA]</scope>
    <source>
        <strain evidence="2">cv. HN1</strain>
        <tissue evidence="1">Leaves</tissue>
    </source>
</reference>
<evidence type="ECO:0000313" key="2">
    <source>
        <dbReference type="Proteomes" id="UP000316621"/>
    </source>
</evidence>
<dbReference type="Gramene" id="RZC68318">
    <property type="protein sequence ID" value="RZC68318"/>
    <property type="gene ID" value="C5167_031574"/>
</dbReference>
<dbReference type="Proteomes" id="UP000316621">
    <property type="component" value="Chromosome 7"/>
</dbReference>
<organism evidence="1 2">
    <name type="scientific">Papaver somniferum</name>
    <name type="common">Opium poppy</name>
    <dbReference type="NCBI Taxonomy" id="3469"/>
    <lineage>
        <taxon>Eukaryota</taxon>
        <taxon>Viridiplantae</taxon>
        <taxon>Streptophyta</taxon>
        <taxon>Embryophyta</taxon>
        <taxon>Tracheophyta</taxon>
        <taxon>Spermatophyta</taxon>
        <taxon>Magnoliopsida</taxon>
        <taxon>Ranunculales</taxon>
        <taxon>Papaveraceae</taxon>
        <taxon>Papaveroideae</taxon>
        <taxon>Papaver</taxon>
    </lineage>
</organism>
<evidence type="ECO:0000313" key="1">
    <source>
        <dbReference type="EMBL" id="RZC68318.1"/>
    </source>
</evidence>
<accession>A0A4Y7K8I5</accession>
<keyword evidence="2" id="KW-1185">Reference proteome</keyword>